<dbReference type="Gene3D" id="2.40.50.140">
    <property type="entry name" value="Nucleic acid-binding proteins"/>
    <property type="match status" value="1"/>
</dbReference>
<dbReference type="InterPro" id="IPR029028">
    <property type="entry name" value="Alpha/beta_knot_MTases"/>
</dbReference>
<dbReference type="Proteomes" id="UP001608902">
    <property type="component" value="Unassembled WGS sequence"/>
</dbReference>
<evidence type="ECO:0000313" key="4">
    <source>
        <dbReference type="Proteomes" id="UP001608902"/>
    </source>
</evidence>
<sequence>MTATESTDGSSSSKKKRKLREEYYKTVSEQQSWRKQKEAKRLLREAKLLEELEKEKSKLCTGTHAVGDGSQVADEPTLLGHQSRYYTLAIALPGSILNNAQSQELRTYLAGQIARAAVIFCVDEIVVFDETSRMKPEQIESYTNGKWSGNVPVRDDNIECCFHLARILEFLECPQYLRKSLFPLQKTLKFAGILNPLDCMHHLRATDLSIPYREGIVLDKPTKKNRGPYCDVGLDKELQLPSEIKLPPGTRITVKLTKVDSKASHYRGEPVSSQRIRREVGIYWGYTVRLAAGLTDAMAQGRYDVIVGTSERGKPIKDLTLPLSDSNRVLVVFGGLEGLEAAVDADEKLNVSDPSQLFEYYVNSVPDQGSRTIRTEEAIPITLSALKMKLDSVEI</sequence>
<dbReference type="SUPFAM" id="SSF50249">
    <property type="entry name" value="Nucleic acid-binding proteins"/>
    <property type="match status" value="1"/>
</dbReference>
<gene>
    <name evidence="3" type="ORF">AB6A40_003631</name>
</gene>
<evidence type="ECO:0000313" key="3">
    <source>
        <dbReference type="EMBL" id="MFH4976922.1"/>
    </source>
</evidence>
<dbReference type="InterPro" id="IPR012340">
    <property type="entry name" value="NA-bd_OB-fold"/>
</dbReference>
<protein>
    <submittedName>
        <fullName evidence="3">Uncharacterized protein</fullName>
    </submittedName>
</protein>
<comment type="caution">
    <text evidence="3">The sequence shown here is derived from an EMBL/GenBank/DDBJ whole genome shotgun (WGS) entry which is preliminary data.</text>
</comment>
<dbReference type="CDD" id="cd18086">
    <property type="entry name" value="HsC9orf114-like"/>
    <property type="match status" value="1"/>
</dbReference>
<dbReference type="AlphaFoldDB" id="A0ABD6EJQ6"/>
<dbReference type="PANTHER" id="PTHR12150:SF13">
    <property type="entry name" value="METHYLTRANSFERASE C9ORF114-RELATED"/>
    <property type="match status" value="1"/>
</dbReference>
<dbReference type="EMBL" id="JBGFUD010001921">
    <property type="protein sequence ID" value="MFH4976922.1"/>
    <property type="molecule type" value="Genomic_DNA"/>
</dbReference>
<name>A0ABD6EJQ6_9BILA</name>
<evidence type="ECO:0000256" key="2">
    <source>
        <dbReference type="SAM" id="MobiDB-lite"/>
    </source>
</evidence>
<reference evidence="3 4" key="1">
    <citation type="submission" date="2024-08" db="EMBL/GenBank/DDBJ databases">
        <title>Gnathostoma spinigerum genome.</title>
        <authorList>
            <person name="Gonzalez-Bertolin B."/>
            <person name="Monzon S."/>
            <person name="Zaballos A."/>
            <person name="Jimenez P."/>
            <person name="Dekumyoy P."/>
            <person name="Varona S."/>
            <person name="Cuesta I."/>
            <person name="Sumanam S."/>
            <person name="Adisakwattana P."/>
            <person name="Gasser R.B."/>
            <person name="Hernandez-Gonzalez A."/>
            <person name="Young N.D."/>
            <person name="Perteguer M.J."/>
        </authorList>
    </citation>
    <scope>NUCLEOTIDE SEQUENCE [LARGE SCALE GENOMIC DNA]</scope>
    <source>
        <strain evidence="3">AL3</strain>
        <tissue evidence="3">Liver</tissue>
    </source>
</reference>
<dbReference type="Pfam" id="PF02598">
    <property type="entry name" value="Methyltrn_RNA_3"/>
    <property type="match status" value="1"/>
</dbReference>
<proteinExistence type="inferred from homology"/>
<accession>A0ABD6EJQ6</accession>
<dbReference type="InterPro" id="IPR003750">
    <property type="entry name" value="Put_MeTrfase-C9orf114-like"/>
</dbReference>
<dbReference type="InterPro" id="IPR029026">
    <property type="entry name" value="tRNA_m1G_MTases_N"/>
</dbReference>
<feature type="region of interest" description="Disordered" evidence="2">
    <location>
        <begin position="1"/>
        <end position="20"/>
    </location>
</feature>
<keyword evidence="4" id="KW-1185">Reference proteome</keyword>
<evidence type="ECO:0000256" key="1">
    <source>
        <dbReference type="ARBA" id="ARBA00009841"/>
    </source>
</evidence>
<dbReference type="PANTHER" id="PTHR12150">
    <property type="entry name" value="CLASS IV SAM-BINDING METHYLTRANSFERASE-RELATED"/>
    <property type="match status" value="1"/>
</dbReference>
<comment type="similarity">
    <text evidence="1">Belongs to the class IV-like SAM-binding methyltransferase superfamily.</text>
</comment>
<dbReference type="Gene3D" id="3.40.1280.10">
    <property type="match status" value="1"/>
</dbReference>
<dbReference type="SUPFAM" id="SSF75217">
    <property type="entry name" value="alpha/beta knot"/>
    <property type="match status" value="1"/>
</dbReference>
<organism evidence="3 4">
    <name type="scientific">Gnathostoma spinigerum</name>
    <dbReference type="NCBI Taxonomy" id="75299"/>
    <lineage>
        <taxon>Eukaryota</taxon>
        <taxon>Metazoa</taxon>
        <taxon>Ecdysozoa</taxon>
        <taxon>Nematoda</taxon>
        <taxon>Chromadorea</taxon>
        <taxon>Rhabditida</taxon>
        <taxon>Spirurina</taxon>
        <taxon>Gnathostomatomorpha</taxon>
        <taxon>Gnathostomatoidea</taxon>
        <taxon>Gnathostomatidae</taxon>
        <taxon>Gnathostoma</taxon>
    </lineage>
</organism>